<feature type="region of interest" description="Disordered" evidence="1">
    <location>
        <begin position="45"/>
        <end position="74"/>
    </location>
</feature>
<name>A0A8J3Y1M5_9ACTN</name>
<gene>
    <name evidence="2" type="ORF">Pth03_74860</name>
</gene>
<dbReference type="EMBL" id="BOOR01000077">
    <property type="protein sequence ID" value="GII59097.1"/>
    <property type="molecule type" value="Genomic_DNA"/>
</dbReference>
<reference evidence="2" key="1">
    <citation type="submission" date="2021-01" db="EMBL/GenBank/DDBJ databases">
        <title>Whole genome shotgun sequence of Planotetraspora thailandica NBRC 104271.</title>
        <authorList>
            <person name="Komaki H."/>
            <person name="Tamura T."/>
        </authorList>
    </citation>
    <scope>NUCLEOTIDE SEQUENCE</scope>
    <source>
        <strain evidence="2">NBRC 104271</strain>
    </source>
</reference>
<comment type="caution">
    <text evidence="2">The sequence shown here is derived from an EMBL/GenBank/DDBJ whole genome shotgun (WGS) entry which is preliminary data.</text>
</comment>
<sequence length="85" mass="8900">MTPVQPFARDLNLVEALGGVVGALTQHVQQSIIIEHADIVATASDKPPAVSGSLRPSGYKEKAAASSGTRPPGQLVDASWRRLIV</sequence>
<dbReference type="Proteomes" id="UP000605992">
    <property type="component" value="Unassembled WGS sequence"/>
</dbReference>
<keyword evidence="3" id="KW-1185">Reference proteome</keyword>
<dbReference type="AlphaFoldDB" id="A0A8J3Y1M5"/>
<protein>
    <submittedName>
        <fullName evidence="2">Uncharacterized protein</fullName>
    </submittedName>
</protein>
<accession>A0A8J3Y1M5</accession>
<evidence type="ECO:0000313" key="2">
    <source>
        <dbReference type="EMBL" id="GII59097.1"/>
    </source>
</evidence>
<evidence type="ECO:0000313" key="3">
    <source>
        <dbReference type="Proteomes" id="UP000605992"/>
    </source>
</evidence>
<evidence type="ECO:0000256" key="1">
    <source>
        <dbReference type="SAM" id="MobiDB-lite"/>
    </source>
</evidence>
<organism evidence="2 3">
    <name type="scientific">Planotetraspora thailandica</name>
    <dbReference type="NCBI Taxonomy" id="487172"/>
    <lineage>
        <taxon>Bacteria</taxon>
        <taxon>Bacillati</taxon>
        <taxon>Actinomycetota</taxon>
        <taxon>Actinomycetes</taxon>
        <taxon>Streptosporangiales</taxon>
        <taxon>Streptosporangiaceae</taxon>
        <taxon>Planotetraspora</taxon>
    </lineage>
</organism>
<proteinExistence type="predicted"/>